<comment type="cofactor">
    <cofactor evidence="1">
        <name>FAD</name>
        <dbReference type="ChEBI" id="CHEBI:57692"/>
    </cofactor>
</comment>
<organism evidence="7 8">
    <name type="scientific">Amycolatopsis minnesotensis</name>
    <dbReference type="NCBI Taxonomy" id="337894"/>
    <lineage>
        <taxon>Bacteria</taxon>
        <taxon>Bacillati</taxon>
        <taxon>Actinomycetota</taxon>
        <taxon>Actinomycetes</taxon>
        <taxon>Pseudonocardiales</taxon>
        <taxon>Pseudonocardiaceae</taxon>
        <taxon>Amycolatopsis</taxon>
    </lineage>
</organism>
<dbReference type="SUPFAM" id="SSF55424">
    <property type="entry name" value="FAD/NAD-linked reductases, dimerisation (C-terminal) domain"/>
    <property type="match status" value="1"/>
</dbReference>
<protein>
    <submittedName>
        <fullName evidence="7">FAD-dependent oxidoreductase</fullName>
    </submittedName>
</protein>
<evidence type="ECO:0000256" key="4">
    <source>
        <dbReference type="ARBA" id="ARBA00023002"/>
    </source>
</evidence>
<feature type="domain" description="Reductase C-terminal" evidence="6">
    <location>
        <begin position="318"/>
        <end position="388"/>
    </location>
</feature>
<comment type="caution">
    <text evidence="7">The sequence shown here is derived from an EMBL/GenBank/DDBJ whole genome shotgun (WGS) entry which is preliminary data.</text>
</comment>
<dbReference type="InterPro" id="IPR016156">
    <property type="entry name" value="FAD/NAD-linked_Rdtase_dimer_sf"/>
</dbReference>
<dbReference type="Proteomes" id="UP001501116">
    <property type="component" value="Unassembled WGS sequence"/>
</dbReference>
<keyword evidence="2" id="KW-0285">Flavoprotein</keyword>
<dbReference type="RefSeq" id="WP_344423947.1">
    <property type="nucleotide sequence ID" value="NZ_BAAANN010000021.1"/>
</dbReference>
<proteinExistence type="predicted"/>
<evidence type="ECO:0000313" key="7">
    <source>
        <dbReference type="EMBL" id="GAA1971138.1"/>
    </source>
</evidence>
<dbReference type="InterPro" id="IPR023753">
    <property type="entry name" value="FAD/NAD-binding_dom"/>
</dbReference>
<dbReference type="EMBL" id="BAAANN010000021">
    <property type="protein sequence ID" value="GAA1971138.1"/>
    <property type="molecule type" value="Genomic_DNA"/>
</dbReference>
<evidence type="ECO:0000256" key="3">
    <source>
        <dbReference type="ARBA" id="ARBA00022827"/>
    </source>
</evidence>
<dbReference type="InterPro" id="IPR028202">
    <property type="entry name" value="Reductase_C"/>
</dbReference>
<evidence type="ECO:0000313" key="8">
    <source>
        <dbReference type="Proteomes" id="UP001501116"/>
    </source>
</evidence>
<keyword evidence="3" id="KW-0274">FAD</keyword>
<evidence type="ECO:0000256" key="2">
    <source>
        <dbReference type="ARBA" id="ARBA00022630"/>
    </source>
</evidence>
<dbReference type="PRINTS" id="PR00368">
    <property type="entry name" value="FADPNR"/>
</dbReference>
<sequence>MNAGIVVVGASAAGLTAAETLRHEGHSGPITVVGDEPHAPYDRPPLSKQVLQGTWEPGKTALRQPDALSGLGIDWLLGTSATGLDAGTRKLTLSDGRVLGCDGVVLATGVTPRRLRDGHELAGVHVLRTLDDAMALRAALLAATSVVVVGAGFLGAEVAAVARGLGREVTVVDPLAAPMIRQFGAEIGGLLADLHTGHGVRVRCGTGVSGLTGAHGRVTHVELDDGSRIPADVVLVAIGSVPAVGWLDGSGLALGDGIECDEFCVAADGVVAAGDVASWRDPELGRVRVEHRMNATEQGRAAAKSLLGDRTPYRPLAYFWTDQYDVKVQAYGVTGAELDFAVVAGEPAAGRFAALYGADGRVVGAVTWNLPREARTLRRFVAERTAWRTALSAA</sequence>
<dbReference type="Pfam" id="PF14759">
    <property type="entry name" value="Reductase_C"/>
    <property type="match status" value="1"/>
</dbReference>
<accession>A0ABP5D1S8</accession>
<feature type="domain" description="FAD/NAD(P)-binding" evidence="5">
    <location>
        <begin position="5"/>
        <end position="299"/>
    </location>
</feature>
<dbReference type="PANTHER" id="PTHR43557">
    <property type="entry name" value="APOPTOSIS-INDUCING FACTOR 1"/>
    <property type="match status" value="1"/>
</dbReference>
<evidence type="ECO:0000259" key="6">
    <source>
        <dbReference type="Pfam" id="PF14759"/>
    </source>
</evidence>
<dbReference type="SUPFAM" id="SSF51905">
    <property type="entry name" value="FAD/NAD(P)-binding domain"/>
    <property type="match status" value="2"/>
</dbReference>
<dbReference type="InterPro" id="IPR050446">
    <property type="entry name" value="FAD-oxidoreductase/Apoptosis"/>
</dbReference>
<dbReference type="Pfam" id="PF07992">
    <property type="entry name" value="Pyr_redox_2"/>
    <property type="match status" value="1"/>
</dbReference>
<gene>
    <name evidence="7" type="ORF">GCM10009754_51560</name>
</gene>
<evidence type="ECO:0000256" key="1">
    <source>
        <dbReference type="ARBA" id="ARBA00001974"/>
    </source>
</evidence>
<keyword evidence="8" id="KW-1185">Reference proteome</keyword>
<dbReference type="Gene3D" id="3.50.50.60">
    <property type="entry name" value="FAD/NAD(P)-binding domain"/>
    <property type="match status" value="2"/>
</dbReference>
<evidence type="ECO:0000259" key="5">
    <source>
        <dbReference type="Pfam" id="PF07992"/>
    </source>
</evidence>
<dbReference type="PANTHER" id="PTHR43557:SF2">
    <property type="entry name" value="RIESKE DOMAIN-CONTAINING PROTEIN-RELATED"/>
    <property type="match status" value="1"/>
</dbReference>
<dbReference type="PRINTS" id="PR00411">
    <property type="entry name" value="PNDRDTASEI"/>
</dbReference>
<keyword evidence="4" id="KW-0560">Oxidoreductase</keyword>
<dbReference type="Gene3D" id="3.30.390.30">
    <property type="match status" value="1"/>
</dbReference>
<dbReference type="InterPro" id="IPR036188">
    <property type="entry name" value="FAD/NAD-bd_sf"/>
</dbReference>
<name>A0ABP5D1S8_9PSEU</name>
<reference evidence="8" key="1">
    <citation type="journal article" date="2019" name="Int. J. Syst. Evol. Microbiol.">
        <title>The Global Catalogue of Microorganisms (GCM) 10K type strain sequencing project: providing services to taxonomists for standard genome sequencing and annotation.</title>
        <authorList>
            <consortium name="The Broad Institute Genomics Platform"/>
            <consortium name="The Broad Institute Genome Sequencing Center for Infectious Disease"/>
            <person name="Wu L."/>
            <person name="Ma J."/>
        </authorList>
    </citation>
    <scope>NUCLEOTIDE SEQUENCE [LARGE SCALE GENOMIC DNA]</scope>
    <source>
        <strain evidence="8">JCM 14545</strain>
    </source>
</reference>